<feature type="domain" description="Terpene synthase N-terminal" evidence="8">
    <location>
        <begin position="108"/>
        <end position="272"/>
    </location>
</feature>
<sequence>MYHPPTKIDKANLFSHLKMTSSQAGDVVNGNAEPTRHLAKFPPSLWGDRFTSFTLDKQPVFERERERRTEKGGGETRRRLADGDSGGEAREGGDEFILKIGSQRERENPEPLWDMYGNEIVVLKEQVRSMVVAGGCKAADQMNLISVLERLGVSYHFEKEIEEQLGQLFAKFEDNEDFDLFTIALHFRIFRQHGYKMSCDVFNKFRDSNGQFKETVSNDVKGMLSLYEATYLKIRGEGFLDEAHAFTIAQLGSLVGGPHLSSDLAEQVMHALKQSIHRGFPRLEAKHFISFYEKDASRNETLLRLAKLDFNQLQLSHREELCHISRWWKELDLISKVPYARDRAVECFFWSTCAYYEPQHSVGRAVLTKIMLLLSVTDDTYDAYGTYDELKLYTNAVQRWDVSPMDELPDYMKALYRALLNVYDEVERDLAKQGRAYGVHHSKEAFKEIVRSYEIEAEWFKEGYVASFEEYMKNALVTSTGRLHTTSCFMGLEADVATTEAFEWILTKPKMVAASGAIGRLVDDVMSHDEEQERGHVATGLDCYMKQHGVSKQEAIVELYKMIENAWRDINEEMLKPTAISMKLLIRVLNLSRISDVVYKYVDGYTHPEIIKDHVISLFEYPIPI</sequence>
<dbReference type="SUPFAM" id="SSF48576">
    <property type="entry name" value="Terpenoid synthases"/>
    <property type="match status" value="1"/>
</dbReference>
<evidence type="ECO:0000256" key="4">
    <source>
        <dbReference type="ARBA" id="ARBA00022723"/>
    </source>
</evidence>
<comment type="similarity">
    <text evidence="3">Belongs to the terpene synthase family.</text>
</comment>
<dbReference type="GO" id="GO:0016102">
    <property type="term" value="P:diterpenoid biosynthetic process"/>
    <property type="evidence" value="ECO:0007669"/>
    <property type="project" value="InterPro"/>
</dbReference>
<dbReference type="Pfam" id="PF01397">
    <property type="entry name" value="Terpene_synth"/>
    <property type="match status" value="1"/>
</dbReference>
<name>A0A7J7G6X3_CAMSI</name>
<keyword evidence="6" id="KW-0456">Lyase</keyword>
<protein>
    <submittedName>
        <fullName evidence="10">Uncharacterized protein</fullName>
    </submittedName>
</protein>
<proteinExistence type="inferred from homology"/>
<dbReference type="FunFam" id="1.50.10.130:FF:000001">
    <property type="entry name" value="Isoprene synthase, chloroplastic"/>
    <property type="match status" value="1"/>
</dbReference>
<gene>
    <name evidence="10" type="ORF">HYC85_027649</name>
</gene>
<comment type="pathway">
    <text evidence="2">Secondary metabolite biosynthesis; terpenoid biosynthesis.</text>
</comment>
<evidence type="ECO:0000259" key="9">
    <source>
        <dbReference type="Pfam" id="PF03936"/>
    </source>
</evidence>
<dbReference type="PANTHER" id="PTHR31225:SF93">
    <property type="entry name" value="ALPHA-HUMULENE_(-)-(E)-BETA-CARYOPHYLLENE SYNTHASE"/>
    <property type="match status" value="1"/>
</dbReference>
<comment type="caution">
    <text evidence="10">The sequence shown here is derived from an EMBL/GenBank/DDBJ whole genome shotgun (WGS) entry which is preliminary data.</text>
</comment>
<dbReference type="PANTHER" id="PTHR31225">
    <property type="entry name" value="OS04G0344100 PROTEIN-RELATED"/>
    <property type="match status" value="1"/>
</dbReference>
<dbReference type="AlphaFoldDB" id="A0A7J7G6X3"/>
<evidence type="ECO:0000256" key="7">
    <source>
        <dbReference type="SAM" id="MobiDB-lite"/>
    </source>
</evidence>
<dbReference type="Pfam" id="PF03936">
    <property type="entry name" value="Terpene_synth_C"/>
    <property type="match status" value="1"/>
</dbReference>
<dbReference type="InterPro" id="IPR050148">
    <property type="entry name" value="Terpene_synthase-like"/>
</dbReference>
<feature type="region of interest" description="Disordered" evidence="7">
    <location>
        <begin position="60"/>
        <end position="96"/>
    </location>
</feature>
<dbReference type="GO" id="GO:0000287">
    <property type="term" value="F:magnesium ion binding"/>
    <property type="evidence" value="ECO:0007669"/>
    <property type="project" value="InterPro"/>
</dbReference>
<dbReference type="InterPro" id="IPR005630">
    <property type="entry name" value="Terpene_synthase_metal-bd"/>
</dbReference>
<dbReference type="InterPro" id="IPR008930">
    <property type="entry name" value="Terpenoid_cyclase/PrenylTrfase"/>
</dbReference>
<reference evidence="10 11" key="2">
    <citation type="submission" date="2020-07" db="EMBL/GenBank/DDBJ databases">
        <title>Genome assembly of wild tea tree DASZ reveals pedigree and selection history of tea varieties.</title>
        <authorList>
            <person name="Zhang W."/>
        </authorList>
    </citation>
    <scope>NUCLEOTIDE SEQUENCE [LARGE SCALE GENOMIC DNA]</scope>
    <source>
        <strain evidence="11">cv. G240</strain>
        <tissue evidence="10">Leaf</tissue>
    </source>
</reference>
<dbReference type="EMBL" id="JACBKZ010000013">
    <property type="protein sequence ID" value="KAF5936520.1"/>
    <property type="molecule type" value="Genomic_DNA"/>
</dbReference>
<evidence type="ECO:0000313" key="11">
    <source>
        <dbReference type="Proteomes" id="UP000593564"/>
    </source>
</evidence>
<evidence type="ECO:0000256" key="1">
    <source>
        <dbReference type="ARBA" id="ARBA00001946"/>
    </source>
</evidence>
<keyword evidence="11" id="KW-1185">Reference proteome</keyword>
<dbReference type="Proteomes" id="UP000593564">
    <property type="component" value="Unassembled WGS sequence"/>
</dbReference>
<dbReference type="Gene3D" id="1.50.10.130">
    <property type="entry name" value="Terpene synthase, N-terminal domain"/>
    <property type="match status" value="1"/>
</dbReference>
<dbReference type="InterPro" id="IPR044814">
    <property type="entry name" value="Terpene_cyclase_plant_C1"/>
</dbReference>
<dbReference type="SUPFAM" id="SSF48239">
    <property type="entry name" value="Terpenoid cyclases/Protein prenyltransferases"/>
    <property type="match status" value="1"/>
</dbReference>
<keyword evidence="5" id="KW-0460">Magnesium</keyword>
<dbReference type="SFLD" id="SFLDS00005">
    <property type="entry name" value="Isoprenoid_Synthase_Type_I"/>
    <property type="match status" value="1"/>
</dbReference>
<evidence type="ECO:0000256" key="6">
    <source>
        <dbReference type="ARBA" id="ARBA00023239"/>
    </source>
</evidence>
<dbReference type="SFLD" id="SFLDG01019">
    <property type="entry name" value="Terpene_Cyclase_Like_1_C_Termi"/>
    <property type="match status" value="1"/>
</dbReference>
<dbReference type="FunFam" id="1.10.600.10:FF:000007">
    <property type="entry name" value="Isoprene synthase, chloroplastic"/>
    <property type="match status" value="1"/>
</dbReference>
<evidence type="ECO:0000313" key="10">
    <source>
        <dbReference type="EMBL" id="KAF5936520.1"/>
    </source>
</evidence>
<evidence type="ECO:0000256" key="5">
    <source>
        <dbReference type="ARBA" id="ARBA00022842"/>
    </source>
</evidence>
<dbReference type="InterPro" id="IPR008949">
    <property type="entry name" value="Isoprenoid_synthase_dom_sf"/>
</dbReference>
<accession>A0A7J7G6X3</accession>
<comment type="cofactor">
    <cofactor evidence="1">
        <name>Mg(2+)</name>
        <dbReference type="ChEBI" id="CHEBI:18420"/>
    </cofactor>
</comment>
<feature type="domain" description="Terpene synthase metal-binding" evidence="9">
    <location>
        <begin position="329"/>
        <end position="569"/>
    </location>
</feature>
<dbReference type="InterPro" id="IPR034741">
    <property type="entry name" value="Terpene_cyclase-like_1_C"/>
</dbReference>
<evidence type="ECO:0000256" key="2">
    <source>
        <dbReference type="ARBA" id="ARBA00004721"/>
    </source>
</evidence>
<reference evidence="11" key="1">
    <citation type="journal article" date="2020" name="Nat. Commun.">
        <title>Genome assembly of wild tea tree DASZ reveals pedigree and selection history of tea varieties.</title>
        <authorList>
            <person name="Zhang W."/>
            <person name="Zhang Y."/>
            <person name="Qiu H."/>
            <person name="Guo Y."/>
            <person name="Wan H."/>
            <person name="Zhang X."/>
            <person name="Scossa F."/>
            <person name="Alseekh S."/>
            <person name="Zhang Q."/>
            <person name="Wang P."/>
            <person name="Xu L."/>
            <person name="Schmidt M.H."/>
            <person name="Jia X."/>
            <person name="Li D."/>
            <person name="Zhu A."/>
            <person name="Guo F."/>
            <person name="Chen W."/>
            <person name="Ni D."/>
            <person name="Usadel B."/>
            <person name="Fernie A.R."/>
            <person name="Wen W."/>
        </authorList>
    </citation>
    <scope>NUCLEOTIDE SEQUENCE [LARGE SCALE GENOMIC DNA]</scope>
    <source>
        <strain evidence="11">cv. G240</strain>
    </source>
</reference>
<dbReference type="Gene3D" id="1.10.600.10">
    <property type="entry name" value="Farnesyl Diphosphate Synthase"/>
    <property type="match status" value="1"/>
</dbReference>
<dbReference type="InterPro" id="IPR036965">
    <property type="entry name" value="Terpene_synth_N_sf"/>
</dbReference>
<keyword evidence="4" id="KW-0479">Metal-binding</keyword>
<evidence type="ECO:0000259" key="8">
    <source>
        <dbReference type="Pfam" id="PF01397"/>
    </source>
</evidence>
<dbReference type="GO" id="GO:0010333">
    <property type="term" value="F:terpene synthase activity"/>
    <property type="evidence" value="ECO:0007669"/>
    <property type="project" value="InterPro"/>
</dbReference>
<dbReference type="InterPro" id="IPR001906">
    <property type="entry name" value="Terpene_synth_N"/>
</dbReference>
<organism evidence="10 11">
    <name type="scientific">Camellia sinensis</name>
    <name type="common">Tea plant</name>
    <name type="synonym">Thea sinensis</name>
    <dbReference type="NCBI Taxonomy" id="4442"/>
    <lineage>
        <taxon>Eukaryota</taxon>
        <taxon>Viridiplantae</taxon>
        <taxon>Streptophyta</taxon>
        <taxon>Embryophyta</taxon>
        <taxon>Tracheophyta</taxon>
        <taxon>Spermatophyta</taxon>
        <taxon>Magnoliopsida</taxon>
        <taxon>eudicotyledons</taxon>
        <taxon>Gunneridae</taxon>
        <taxon>Pentapetalae</taxon>
        <taxon>asterids</taxon>
        <taxon>Ericales</taxon>
        <taxon>Theaceae</taxon>
        <taxon>Camellia</taxon>
    </lineage>
</organism>
<dbReference type="CDD" id="cd00684">
    <property type="entry name" value="Terpene_cyclase_plant_C1"/>
    <property type="match status" value="1"/>
</dbReference>
<evidence type="ECO:0000256" key="3">
    <source>
        <dbReference type="ARBA" id="ARBA00006333"/>
    </source>
</evidence>